<dbReference type="Proteomes" id="UP000243807">
    <property type="component" value="Chromosome"/>
</dbReference>
<dbReference type="GO" id="GO:0016740">
    <property type="term" value="F:transferase activity"/>
    <property type="evidence" value="ECO:0007669"/>
    <property type="project" value="UniProtKB-KW"/>
</dbReference>
<evidence type="ECO:0000313" key="1">
    <source>
        <dbReference type="EMBL" id="APZ44195.1"/>
    </source>
</evidence>
<dbReference type="OrthoDB" id="9477at2"/>
<dbReference type="AlphaFoldDB" id="A0A1P8UK44"/>
<dbReference type="KEGG" id="afy:BW247_14780"/>
<dbReference type="STRING" id="1765967.BW247_14780"/>
<keyword evidence="1" id="KW-0808">Transferase</keyword>
<reference evidence="1 2" key="1">
    <citation type="submission" date="2017-01" db="EMBL/GenBank/DDBJ databases">
        <title>Draft sequence of Acidihalobacter ferrooxidans strain DSM 14175 (strain V8).</title>
        <authorList>
            <person name="Khaleque H.N."/>
            <person name="Ramsay J.P."/>
            <person name="Murphy R.J.T."/>
            <person name="Kaksonen A.H."/>
            <person name="Boxall N.J."/>
            <person name="Watkin E.L.J."/>
        </authorList>
    </citation>
    <scope>NUCLEOTIDE SEQUENCE [LARGE SCALE GENOMIC DNA]</scope>
    <source>
        <strain evidence="1 2">V8</strain>
    </source>
</reference>
<keyword evidence="2" id="KW-1185">Reference proteome</keyword>
<proteinExistence type="predicted"/>
<gene>
    <name evidence="1" type="ORF">BW247_14780</name>
</gene>
<accession>A0A1P8UK44</accession>
<sequence>MSDFHQNGPIATLHDLGTRSLASLEAELTHIARRRPLALIIPSLYSELEGPALGPMLDTIAEIPYLSTIIIGLDQADREQYLHAQKFFARLPQTVHILWHDGPRLRDVDAQLAAAGLSPGQPGKGRNVWYCLGFAATCGMAEVVAVHDADILTYDRALPAKLFYPVASDAGFGFCKGYYARSNGTHLGGRVSRLFLTPLLRALKLALGPLSFLEFLDAFRYPLSGEFAVAAGDISKLRIPANWGLEIGLLSEVYRSLNPKQVCQVDIAARYDHKHQTLSPDDATRGLSRMSREIALSIYRKLATEGVTLTPELFRALKASYLRGALDLIQHYHSDARLNGLEYSFHDEEVAVDAFSRAVIEAGEDYLATPFEPAYISNWSRVISALPDIPEALCDAVARDAA</sequence>
<name>A0A1P8UK44_9GAMM</name>
<protein>
    <submittedName>
        <fullName evidence="1">Glycosyl transferase</fullName>
    </submittedName>
</protein>
<evidence type="ECO:0000313" key="2">
    <source>
        <dbReference type="Proteomes" id="UP000243807"/>
    </source>
</evidence>
<dbReference type="SUPFAM" id="SSF53448">
    <property type="entry name" value="Nucleotide-diphospho-sugar transferases"/>
    <property type="match status" value="1"/>
</dbReference>
<dbReference type="Gene3D" id="3.90.550.10">
    <property type="entry name" value="Spore Coat Polysaccharide Biosynthesis Protein SpsA, Chain A"/>
    <property type="match status" value="1"/>
</dbReference>
<dbReference type="EMBL" id="CP019434">
    <property type="protein sequence ID" value="APZ44195.1"/>
    <property type="molecule type" value="Genomic_DNA"/>
</dbReference>
<organism evidence="1 2">
    <name type="scientific">Acidihalobacter ferrooxydans</name>
    <dbReference type="NCBI Taxonomy" id="1765967"/>
    <lineage>
        <taxon>Bacteria</taxon>
        <taxon>Pseudomonadati</taxon>
        <taxon>Pseudomonadota</taxon>
        <taxon>Gammaproteobacteria</taxon>
        <taxon>Chromatiales</taxon>
        <taxon>Ectothiorhodospiraceae</taxon>
        <taxon>Acidihalobacter</taxon>
    </lineage>
</organism>
<dbReference type="RefSeq" id="WP_076837818.1">
    <property type="nucleotide sequence ID" value="NZ_CP019434.1"/>
</dbReference>
<dbReference type="InterPro" id="IPR029044">
    <property type="entry name" value="Nucleotide-diphossugar_trans"/>
</dbReference>